<dbReference type="GO" id="GO:0016020">
    <property type="term" value="C:membrane"/>
    <property type="evidence" value="ECO:0007669"/>
    <property type="project" value="UniProtKB-SubCell"/>
</dbReference>
<dbReference type="Proteomes" id="UP001209878">
    <property type="component" value="Unassembled WGS sequence"/>
</dbReference>
<keyword evidence="6 9" id="KW-0472">Membrane</keyword>
<dbReference type="SMART" id="SM01190">
    <property type="entry name" value="EMP24_GP25L"/>
    <property type="match status" value="1"/>
</dbReference>
<evidence type="ECO:0000256" key="7">
    <source>
        <dbReference type="ARBA" id="ARBA00037847"/>
    </source>
</evidence>
<comment type="similarity">
    <text evidence="2 8">Belongs to the EMP24/GP25L family.</text>
</comment>
<name>A0AAD9PAQ3_RIDPI</name>
<evidence type="ECO:0000256" key="5">
    <source>
        <dbReference type="ARBA" id="ARBA00022989"/>
    </source>
</evidence>
<evidence type="ECO:0000256" key="1">
    <source>
        <dbReference type="ARBA" id="ARBA00004479"/>
    </source>
</evidence>
<evidence type="ECO:0000256" key="4">
    <source>
        <dbReference type="ARBA" id="ARBA00022729"/>
    </source>
</evidence>
<dbReference type="Pfam" id="PF01105">
    <property type="entry name" value="EMP24_GP25L"/>
    <property type="match status" value="1"/>
</dbReference>
<protein>
    <recommendedName>
        <fullName evidence="11">GOLD domain-containing protein</fullName>
    </recommendedName>
</protein>
<keyword evidence="13" id="KW-1185">Reference proteome</keyword>
<evidence type="ECO:0000256" key="8">
    <source>
        <dbReference type="RuleBase" id="RU003827"/>
    </source>
</evidence>
<proteinExistence type="inferred from homology"/>
<evidence type="ECO:0000256" key="9">
    <source>
        <dbReference type="SAM" id="Phobius"/>
    </source>
</evidence>
<dbReference type="GO" id="GO:0012505">
    <property type="term" value="C:endomembrane system"/>
    <property type="evidence" value="ECO:0007669"/>
    <property type="project" value="UniProtKB-SubCell"/>
</dbReference>
<evidence type="ECO:0000256" key="10">
    <source>
        <dbReference type="SAM" id="SignalP"/>
    </source>
</evidence>
<evidence type="ECO:0000256" key="3">
    <source>
        <dbReference type="ARBA" id="ARBA00022692"/>
    </source>
</evidence>
<organism evidence="12 13">
    <name type="scientific">Ridgeia piscesae</name>
    <name type="common">Tubeworm</name>
    <dbReference type="NCBI Taxonomy" id="27915"/>
    <lineage>
        <taxon>Eukaryota</taxon>
        <taxon>Metazoa</taxon>
        <taxon>Spiralia</taxon>
        <taxon>Lophotrochozoa</taxon>
        <taxon>Annelida</taxon>
        <taxon>Polychaeta</taxon>
        <taxon>Sedentaria</taxon>
        <taxon>Canalipalpata</taxon>
        <taxon>Sabellida</taxon>
        <taxon>Siboglinidae</taxon>
        <taxon>Ridgeia</taxon>
    </lineage>
</organism>
<keyword evidence="4 10" id="KW-0732">Signal</keyword>
<comment type="caution">
    <text evidence="12">The sequence shown here is derived from an EMBL/GenBank/DDBJ whole genome shotgun (WGS) entry which is preliminary data.</text>
</comment>
<comment type="subcellular location">
    <subcellularLocation>
        <location evidence="7">Endomembrane system</location>
        <topology evidence="7">Single-pass membrane protein</topology>
    </subcellularLocation>
    <subcellularLocation>
        <location evidence="1 8">Membrane</location>
        <topology evidence="1 8">Single-pass type I membrane protein</topology>
    </subcellularLocation>
</comment>
<reference evidence="12" key="1">
    <citation type="journal article" date="2023" name="Mol. Biol. Evol.">
        <title>Third-Generation Sequencing Reveals the Adaptive Role of the Epigenome in Three Deep-Sea Polychaetes.</title>
        <authorList>
            <person name="Perez M."/>
            <person name="Aroh O."/>
            <person name="Sun Y."/>
            <person name="Lan Y."/>
            <person name="Juniper S.K."/>
            <person name="Young C.R."/>
            <person name="Angers B."/>
            <person name="Qian P.Y."/>
        </authorList>
    </citation>
    <scope>NUCLEOTIDE SEQUENCE</scope>
    <source>
        <strain evidence="12">R07B-5</strain>
    </source>
</reference>
<keyword evidence="3 8" id="KW-0812">Transmembrane</keyword>
<dbReference type="InterPro" id="IPR015720">
    <property type="entry name" value="Emp24-like"/>
</dbReference>
<feature type="domain" description="GOLD" evidence="11">
    <location>
        <begin position="41"/>
        <end position="130"/>
    </location>
</feature>
<evidence type="ECO:0000256" key="6">
    <source>
        <dbReference type="ARBA" id="ARBA00023136"/>
    </source>
</evidence>
<feature type="transmembrane region" description="Helical" evidence="9">
    <location>
        <begin position="192"/>
        <end position="216"/>
    </location>
</feature>
<feature type="chain" id="PRO_5041913755" description="GOLD domain-containing protein" evidence="10">
    <location>
        <begin position="27"/>
        <end position="227"/>
    </location>
</feature>
<keyword evidence="5 9" id="KW-1133">Transmembrane helix</keyword>
<evidence type="ECO:0000313" key="13">
    <source>
        <dbReference type="Proteomes" id="UP001209878"/>
    </source>
</evidence>
<dbReference type="AlphaFoldDB" id="A0AAD9PAQ3"/>
<dbReference type="InterPro" id="IPR009038">
    <property type="entry name" value="GOLD_dom"/>
</dbReference>
<evidence type="ECO:0000313" key="12">
    <source>
        <dbReference type="EMBL" id="KAK2191175.1"/>
    </source>
</evidence>
<dbReference type="EMBL" id="JAODUO010000057">
    <property type="protein sequence ID" value="KAK2191175.1"/>
    <property type="molecule type" value="Genomic_DNA"/>
</dbReference>
<dbReference type="InterPro" id="IPR036598">
    <property type="entry name" value="GOLD_dom_sf"/>
</dbReference>
<gene>
    <name evidence="12" type="ORF">NP493_57g01048</name>
</gene>
<sequence length="227" mass="25966">MTTHYSGNLVAFAIGLLLTVLSPSVAHESHALTFELPDKEQACFYQKFEGSTRYVFSYEVIRGGNLDVDASVESPNGLMLHERTKTKKGLFEFETSYGDYKFCFRFVTVRLAGNLFSSFTHKVVYFELRPEVHRNLAYEAGRKLPHANTYADESVENVHIAMTQVTEFQTEYRLREFIGRYVAENVNDRVTWWSAAQALFILIVGCGQVIILKFFFTERLGHTVVTS</sequence>
<accession>A0AAD9PAQ3</accession>
<evidence type="ECO:0000256" key="2">
    <source>
        <dbReference type="ARBA" id="ARBA00007104"/>
    </source>
</evidence>
<dbReference type="PANTHER" id="PTHR22811">
    <property type="entry name" value="TRANSMEMBRANE EMP24 DOMAIN-CONTAINING PROTEIN"/>
    <property type="match status" value="1"/>
</dbReference>
<dbReference type="PROSITE" id="PS50866">
    <property type="entry name" value="GOLD"/>
    <property type="match status" value="1"/>
</dbReference>
<evidence type="ECO:0000259" key="11">
    <source>
        <dbReference type="PROSITE" id="PS50866"/>
    </source>
</evidence>
<dbReference type="SUPFAM" id="SSF101576">
    <property type="entry name" value="Supernatant protein factor (SPF), C-terminal domain"/>
    <property type="match status" value="1"/>
</dbReference>
<feature type="signal peptide" evidence="10">
    <location>
        <begin position="1"/>
        <end position="26"/>
    </location>
</feature>